<evidence type="ECO:0000259" key="13">
    <source>
        <dbReference type="Pfam" id="PF07488"/>
    </source>
</evidence>
<keyword evidence="2 7" id="KW-0858">Xylan degradation</keyword>
<dbReference type="SUPFAM" id="SSF55545">
    <property type="entry name" value="beta-N-acetylhexosaminidase-like domain"/>
    <property type="match status" value="1"/>
</dbReference>
<dbReference type="InterPro" id="IPR011099">
    <property type="entry name" value="Glyco_hydro_67_C"/>
</dbReference>
<organism evidence="14 15">
    <name type="scientific">Spirosoma sordidisoli</name>
    <dbReference type="NCBI Taxonomy" id="2502893"/>
    <lineage>
        <taxon>Bacteria</taxon>
        <taxon>Pseudomonadati</taxon>
        <taxon>Bacteroidota</taxon>
        <taxon>Cytophagia</taxon>
        <taxon>Cytophagales</taxon>
        <taxon>Cytophagaceae</taxon>
        <taxon>Spirosoma</taxon>
    </lineage>
</organism>
<dbReference type="PANTHER" id="PTHR39207">
    <property type="entry name" value="ALPHA-GLUCURONIDASE A"/>
    <property type="match status" value="1"/>
</dbReference>
<dbReference type="InterPro" id="IPR017853">
    <property type="entry name" value="GH"/>
</dbReference>
<dbReference type="RefSeq" id="WP_129603470.1">
    <property type="nucleotide sequence ID" value="NZ_SBLB01000005.1"/>
</dbReference>
<accession>A0A4Q2ULS2</accession>
<evidence type="ECO:0000256" key="7">
    <source>
        <dbReference type="PIRNR" id="PIRNR029900"/>
    </source>
</evidence>
<comment type="subunit">
    <text evidence="9">Homodimer.</text>
</comment>
<dbReference type="AlphaFoldDB" id="A0A4Q2ULS2"/>
<dbReference type="Gene3D" id="3.90.1330.10">
    <property type="entry name" value="Alpha-glucuronidase, C-terminal domain"/>
    <property type="match status" value="1"/>
</dbReference>
<reference evidence="14 15" key="1">
    <citation type="submission" date="2019-01" db="EMBL/GenBank/DDBJ databases">
        <title>Spirosoma flava sp. nov., a propanil-degrading bacterium isolated from herbicide-contaminated soil.</title>
        <authorList>
            <person name="Zhang L."/>
            <person name="Jiang J.-D."/>
        </authorList>
    </citation>
    <scope>NUCLEOTIDE SEQUENCE [LARGE SCALE GENOMIC DNA]</scope>
    <source>
        <strain evidence="14 15">TY50</strain>
    </source>
</reference>
<dbReference type="Pfam" id="PF03648">
    <property type="entry name" value="Glyco_hydro_67N"/>
    <property type="match status" value="1"/>
</dbReference>
<dbReference type="GO" id="GO:0045493">
    <property type="term" value="P:xylan catabolic process"/>
    <property type="evidence" value="ECO:0007669"/>
    <property type="project" value="UniProtKB-KW"/>
</dbReference>
<dbReference type="Proteomes" id="UP000290407">
    <property type="component" value="Unassembled WGS sequence"/>
</dbReference>
<feature type="signal peptide" evidence="10">
    <location>
        <begin position="1"/>
        <end position="22"/>
    </location>
</feature>
<keyword evidence="6 9" id="KW-0624">Polysaccharide degradation</keyword>
<evidence type="ECO:0000256" key="9">
    <source>
        <dbReference type="RuleBase" id="RU361198"/>
    </source>
</evidence>
<protein>
    <recommendedName>
        <fullName evidence="9">Xylan alpha-1,2-glucuronidase</fullName>
        <ecNumber evidence="9">3.2.1.131</ecNumber>
    </recommendedName>
</protein>
<name>A0A4Q2ULS2_9BACT</name>
<dbReference type="PIRSF" id="PIRSF029900">
    <property type="entry name" value="Alpha-glucuronds"/>
    <property type="match status" value="1"/>
</dbReference>
<evidence type="ECO:0000259" key="11">
    <source>
        <dbReference type="Pfam" id="PF03648"/>
    </source>
</evidence>
<dbReference type="EMBL" id="SBLB01000005">
    <property type="protein sequence ID" value="RYC68651.1"/>
    <property type="molecule type" value="Genomic_DNA"/>
</dbReference>
<feature type="active site" description="Proton acceptor" evidence="8">
    <location>
        <position position="381"/>
    </location>
</feature>
<feature type="domain" description="Glycosyl hydrolase family 67 catalytic" evidence="13">
    <location>
        <begin position="150"/>
        <end position="474"/>
    </location>
</feature>
<dbReference type="Gene3D" id="3.20.20.80">
    <property type="entry name" value="Glycosidases"/>
    <property type="match status" value="1"/>
</dbReference>
<gene>
    <name evidence="14" type="ORF">EQG79_20115</name>
</gene>
<evidence type="ECO:0000313" key="14">
    <source>
        <dbReference type="EMBL" id="RYC68651.1"/>
    </source>
</evidence>
<evidence type="ECO:0000256" key="8">
    <source>
        <dbReference type="PIRSR" id="PIRSR029900-1"/>
    </source>
</evidence>
<keyword evidence="4 9" id="KW-0119">Carbohydrate metabolism</keyword>
<dbReference type="EC" id="3.2.1.131" evidence="9"/>
<feature type="domain" description="Alpha glucuronidase N-terminal" evidence="11">
    <location>
        <begin position="38"/>
        <end position="146"/>
    </location>
</feature>
<evidence type="ECO:0000256" key="10">
    <source>
        <dbReference type="SAM" id="SignalP"/>
    </source>
</evidence>
<feature type="domain" description="Glycosyl hydrolase family 67 C-terminal" evidence="12">
    <location>
        <begin position="475"/>
        <end position="697"/>
    </location>
</feature>
<feature type="chain" id="PRO_5020205441" description="Xylan alpha-1,2-glucuronidase" evidence="10">
    <location>
        <begin position="23"/>
        <end position="719"/>
    </location>
</feature>
<evidence type="ECO:0000259" key="12">
    <source>
        <dbReference type="Pfam" id="PF07477"/>
    </source>
</evidence>
<sequence length="719" mass="80407">MTYILKPIFVLGCLLLLISSRAQTLSSLPPGGDDGYRLWLKYDLIDDVAKRQAYARAAQFIALTGSGPVLRSAAEELQTGLRGLLGKTVPIISSVGSRTGGIVLRAGAPAATPPANREGYQIAADRNTLTISSPSEAGVLYGAFALLRQMQTRQPLDGLSLASSPKVQYRMLNHWDNVDGTIERGYAGGSLWKWYELPERIDPRYRDYARANASLGINGTVINNVNASARFMTAEYLQKVAALAAVFRPYGIRVYLSVYFAAPKTLGKLKTSDPLDPEVRKWWNDKVKEIYQIIPDFGGLLVKANSEGEPGPQDYGRTHADGANMLAEAMKPYDGVVIWRAFVYKADPKADRFRAAHEEFTPLDGQFDPKVIVQVKNGPIDFQPREPFSPLFGSMPKTPLGMEFQLTQEYLGFATHLVYEAPLFKECLDADTYASGKGSTVARVIDGSLHGYRTDGPSRTLMAGVANTGSNLNWTGHPMAQANWYAFGRLAWDHTLSAEAIAREWIGMTLTHNPQATSRIANLMLRSRDIYVDYNTPMGLSRPWTGVHFAPEPWQARSPRPDWTAVYYHRADSVGVGFDRTATGSNALAQYRPEVQQQWNDPETCPLPYLLWFHHVPWTKKLSTGRTLWDELCNRFYTGADSVRWMQQEWAAVKPALDPALHADVAARLVTQHREAIWWRDAWVLYLQTFAKQPIPAPFKKPERTLDDVKQSVETYLLR</sequence>
<evidence type="ECO:0000313" key="15">
    <source>
        <dbReference type="Proteomes" id="UP000290407"/>
    </source>
</evidence>
<dbReference type="SUPFAM" id="SSF51445">
    <property type="entry name" value="(Trans)glycosidases"/>
    <property type="match status" value="1"/>
</dbReference>
<evidence type="ECO:0000256" key="3">
    <source>
        <dbReference type="ARBA" id="ARBA00022801"/>
    </source>
</evidence>
<dbReference type="Gene3D" id="3.30.379.10">
    <property type="entry name" value="Chitobiase/beta-hexosaminidase domain 2-like"/>
    <property type="match status" value="1"/>
</dbReference>
<dbReference type="PANTHER" id="PTHR39207:SF1">
    <property type="entry name" value="ALPHA-GLUCURONIDASE A"/>
    <property type="match status" value="1"/>
</dbReference>
<keyword evidence="5 7" id="KW-0326">Glycosidase</keyword>
<feature type="active site" description="Proton donor" evidence="8">
    <location>
        <position position="307"/>
    </location>
</feature>
<feature type="active site" description="Proton acceptor" evidence="8">
    <location>
        <position position="409"/>
    </location>
</feature>
<dbReference type="InterPro" id="IPR011395">
    <property type="entry name" value="Glyco_hydro_67_aGlcAse"/>
</dbReference>
<keyword evidence="3 7" id="KW-0378">Hydrolase</keyword>
<evidence type="ECO:0000256" key="1">
    <source>
        <dbReference type="ARBA" id="ARBA00008833"/>
    </source>
</evidence>
<dbReference type="GO" id="GO:0005576">
    <property type="term" value="C:extracellular region"/>
    <property type="evidence" value="ECO:0007669"/>
    <property type="project" value="InterPro"/>
</dbReference>
<keyword evidence="10" id="KW-0732">Signal</keyword>
<dbReference type="InterPro" id="IPR011100">
    <property type="entry name" value="Glyco_hydro_67_cat"/>
</dbReference>
<evidence type="ECO:0000256" key="6">
    <source>
        <dbReference type="ARBA" id="ARBA00023326"/>
    </source>
</evidence>
<evidence type="ECO:0000256" key="5">
    <source>
        <dbReference type="ARBA" id="ARBA00023295"/>
    </source>
</evidence>
<dbReference type="InterPro" id="IPR029018">
    <property type="entry name" value="Hex-like_dom2"/>
</dbReference>
<dbReference type="InterPro" id="IPR037054">
    <property type="entry name" value="A-glucoronidase_C_sf"/>
</dbReference>
<evidence type="ECO:0000256" key="2">
    <source>
        <dbReference type="ARBA" id="ARBA00022651"/>
    </source>
</evidence>
<dbReference type="GO" id="GO:0033939">
    <property type="term" value="F:xylan alpha-1,2-glucuronosidase activity"/>
    <property type="evidence" value="ECO:0007669"/>
    <property type="project" value="UniProtKB-EC"/>
</dbReference>
<dbReference type="GO" id="GO:0046559">
    <property type="term" value="F:alpha-glucuronidase activity"/>
    <property type="evidence" value="ECO:0007669"/>
    <property type="project" value="InterPro"/>
</dbReference>
<keyword evidence="15" id="KW-1185">Reference proteome</keyword>
<dbReference type="InterPro" id="IPR005154">
    <property type="entry name" value="Glyco_hydro_67_aGlcAse_N"/>
</dbReference>
<dbReference type="Pfam" id="PF07488">
    <property type="entry name" value="Glyco_hydro_67M"/>
    <property type="match status" value="1"/>
</dbReference>
<comment type="catalytic activity">
    <reaction evidence="9">
        <text>Hydrolysis of (1-&gt;2)-alpha-D-(4-O-methyl)glucuronosyl links in the main chain of hardwood xylans.</text>
        <dbReference type="EC" id="3.2.1.131"/>
    </reaction>
</comment>
<comment type="caution">
    <text evidence="14">The sequence shown here is derived from an EMBL/GenBank/DDBJ whole genome shotgun (WGS) entry which is preliminary data.</text>
</comment>
<comment type="similarity">
    <text evidence="1 7 9">Belongs to the glycosyl hydrolase 67 family.</text>
</comment>
<evidence type="ECO:0000256" key="4">
    <source>
        <dbReference type="ARBA" id="ARBA00023277"/>
    </source>
</evidence>
<dbReference type="Pfam" id="PF07477">
    <property type="entry name" value="Glyco_hydro_67C"/>
    <property type="match status" value="1"/>
</dbReference>
<proteinExistence type="inferred from homology"/>